<dbReference type="GO" id="GO:0016491">
    <property type="term" value="F:oxidoreductase activity"/>
    <property type="evidence" value="ECO:0007669"/>
    <property type="project" value="UniProtKB-KW"/>
</dbReference>
<reference evidence="2 3" key="1">
    <citation type="submission" date="2018-06" db="EMBL/GenBank/DDBJ databases">
        <authorList>
            <consortium name="Pathogen Informatics"/>
            <person name="Doyle S."/>
        </authorList>
    </citation>
    <scope>NUCLEOTIDE SEQUENCE [LARGE SCALE GENOMIC DNA]</scope>
    <source>
        <strain evidence="2 3">NCTC7914</strain>
    </source>
</reference>
<dbReference type="InterPro" id="IPR000674">
    <property type="entry name" value="Ald_Oxase/Xan_DH_a/b"/>
</dbReference>
<dbReference type="Proteomes" id="UP000254602">
    <property type="component" value="Unassembled WGS sequence"/>
</dbReference>
<dbReference type="PANTHER" id="PTHR11908:SF153">
    <property type="entry name" value="DEHYDROGENASE"/>
    <property type="match status" value="1"/>
</dbReference>
<dbReference type="InterPro" id="IPR036856">
    <property type="entry name" value="Ald_Oxase/Xan_DH_a/b_sf"/>
</dbReference>
<accession>A0A379KPM6</accession>
<dbReference type="EC" id="1.3.7.9" evidence="2"/>
<proteinExistence type="predicted"/>
<dbReference type="Gene3D" id="3.90.1170.50">
    <property type="entry name" value="Aldehyde oxidase/xanthine dehydrogenase, a/b hammerhead"/>
    <property type="match status" value="1"/>
</dbReference>
<organism evidence="2 3">
    <name type="scientific">Pseudomonas putida</name>
    <name type="common">Arthrobacter siderocapsulatus</name>
    <dbReference type="NCBI Taxonomy" id="303"/>
    <lineage>
        <taxon>Bacteria</taxon>
        <taxon>Pseudomonadati</taxon>
        <taxon>Pseudomonadota</taxon>
        <taxon>Gammaproteobacteria</taxon>
        <taxon>Pseudomonadales</taxon>
        <taxon>Pseudomonadaceae</taxon>
        <taxon>Pseudomonas</taxon>
    </lineage>
</organism>
<evidence type="ECO:0000259" key="1">
    <source>
        <dbReference type="SMART" id="SM01008"/>
    </source>
</evidence>
<name>A0A379KPM6_PSEPU</name>
<dbReference type="InterPro" id="IPR016208">
    <property type="entry name" value="Ald_Oxase/xanthine_DH-like"/>
</dbReference>
<dbReference type="AlphaFoldDB" id="A0A379KPM6"/>
<dbReference type="SUPFAM" id="SSF54665">
    <property type="entry name" value="CO dehydrogenase molybdoprotein N-domain-like"/>
    <property type="match status" value="1"/>
</dbReference>
<feature type="domain" description="Aldehyde oxidase/xanthine dehydrogenase a/b hammerhead" evidence="1">
    <location>
        <begin position="22"/>
        <end position="136"/>
    </location>
</feature>
<dbReference type="GO" id="GO:0005506">
    <property type="term" value="F:iron ion binding"/>
    <property type="evidence" value="ECO:0007669"/>
    <property type="project" value="InterPro"/>
</dbReference>
<dbReference type="Pfam" id="PF01315">
    <property type="entry name" value="Ald_Xan_dh_C"/>
    <property type="match status" value="1"/>
</dbReference>
<gene>
    <name evidence="2" type="primary">hcrA_2</name>
    <name evidence="2" type="ORF">NCTC7914_03644</name>
</gene>
<evidence type="ECO:0000313" key="3">
    <source>
        <dbReference type="Proteomes" id="UP000254602"/>
    </source>
</evidence>
<evidence type="ECO:0000313" key="2">
    <source>
        <dbReference type="EMBL" id="SUD69500.1"/>
    </source>
</evidence>
<dbReference type="EMBL" id="UGUY01000001">
    <property type="protein sequence ID" value="SUD69500.1"/>
    <property type="molecule type" value="Genomic_DNA"/>
</dbReference>
<dbReference type="InterPro" id="IPR046867">
    <property type="entry name" value="AldOxase/xan_DH_MoCoBD2"/>
</dbReference>
<dbReference type="PANTHER" id="PTHR11908">
    <property type="entry name" value="XANTHINE DEHYDROGENASE"/>
    <property type="match status" value="1"/>
</dbReference>
<sequence length="733" mass="78754">MTQTTNVVGKPLDRVDGVAKVTGKARYAGEYPEAGLLHASVVSSTIARGRVRSIDASQALQLPGVVAVLHHANRPRISSYDDDYSDADSAEGSPFRPLFNDRVLYSGQPLALVVAESLELARHAGALVRIDYSEEPHQTDLFAVLDHTHPAPAQTPEPRGDFAGHYAQAAVRVDATYDTPIEHHNPMEPHASTVFYKAGDSLEIHDKTQGTQNCQDYLHKVFGLPKQNIRVLAAFVGGAFGSGLRPQYQLPLAVMAALHLKRSVRLALTRQQMFTFGYRPRTQQRLRLGAAADGKLLAIAHDALGQTSRFEDFTEHLVEWSGMLYHCDNVALNYRLAPLDVYTPLDMRAPGAASGVLALECAMDELACAANLDPLQLRRRNFASHNGNDGKPYSSKELLACYDQGAARFGWGKRTPKPRSMREGNQLIGWGVAGGVWEALQMKASAKACFDSCGHLTVSSATTDIGTGTYTVMTQIAADAAGVLPEDVTFLLGDSSLPTAPLQGGSFTVSSVGSAVQQACQILRTKVLELARQNFPEIAATPAENVAFAQGYLQAGKHRIAIASIVATAKDGELQVQIDAEPGAGRQPFSTATHSAVFVEVHVDEDLGTIKVMRVVSAVAAGRVVNPKTARSQILGGVVWGLGMALQEETQTDHELGRILNHNLAEYHIPVHADIADIEVMFVEEHDDIVNDLGSKGVGEIGVVGVAAAVANAVYHATGKRVRAFPITLDKVL</sequence>
<dbReference type="InterPro" id="IPR008274">
    <property type="entry name" value="AldOxase/xan_DH_MoCoBD1"/>
</dbReference>
<dbReference type="SMART" id="SM01008">
    <property type="entry name" value="Ald_Xan_dh_C"/>
    <property type="match status" value="1"/>
</dbReference>
<dbReference type="SUPFAM" id="SSF56003">
    <property type="entry name" value="Molybdenum cofactor-binding domain"/>
    <property type="match status" value="1"/>
</dbReference>
<dbReference type="Gene3D" id="3.30.365.10">
    <property type="entry name" value="Aldehyde oxidase/xanthine dehydrogenase, molybdopterin binding domain"/>
    <property type="match status" value="4"/>
</dbReference>
<dbReference type="RefSeq" id="WP_115274647.1">
    <property type="nucleotide sequence ID" value="NZ_UGUY01000001.1"/>
</dbReference>
<dbReference type="Pfam" id="PF20256">
    <property type="entry name" value="MoCoBD_2"/>
    <property type="match status" value="1"/>
</dbReference>
<dbReference type="Pfam" id="PF02738">
    <property type="entry name" value="MoCoBD_1"/>
    <property type="match status" value="1"/>
</dbReference>
<protein>
    <submittedName>
        <fullName evidence="2">Aldehyde oxidase and xanthine dehydrogenase molybdopterin binding protein</fullName>
        <ecNumber evidence="2">1.3.7.9</ecNumber>
    </submittedName>
</protein>
<keyword evidence="2" id="KW-0560">Oxidoreductase</keyword>
<dbReference type="InterPro" id="IPR037165">
    <property type="entry name" value="AldOxase/xan_DH_Mopterin-bd_sf"/>
</dbReference>